<dbReference type="OrthoDB" id="29647at2759"/>
<evidence type="ECO:0000313" key="6">
    <source>
        <dbReference type="EMBL" id="KAF9587864.1"/>
    </source>
</evidence>
<dbReference type="InterPro" id="IPR008905">
    <property type="entry name" value="EIF3C_N_dom"/>
</dbReference>
<keyword evidence="4" id="KW-1133">Transmembrane helix</keyword>
<reference evidence="6 7" key="1">
    <citation type="submission" date="2020-10" db="EMBL/GenBank/DDBJ databases">
        <title>The Coptis chinensis genome and diversification of protoberbering-type alkaloids.</title>
        <authorList>
            <person name="Wang B."/>
            <person name="Shu S."/>
            <person name="Song C."/>
            <person name="Liu Y."/>
        </authorList>
    </citation>
    <scope>NUCLEOTIDE SEQUENCE [LARGE SCALE GENOMIC DNA]</scope>
    <source>
        <strain evidence="6">HL-2020</strain>
        <tissue evidence="6">Leaf</tissue>
    </source>
</reference>
<keyword evidence="2" id="KW-0396">Initiation factor</keyword>
<accession>A0A835GV03</accession>
<keyword evidence="4" id="KW-0472">Membrane</keyword>
<dbReference type="Pfam" id="PF05470">
    <property type="entry name" value="eIF-3c_N"/>
    <property type="match status" value="2"/>
</dbReference>
<keyword evidence="4" id="KW-0812">Transmembrane</keyword>
<dbReference type="GO" id="GO:0031369">
    <property type="term" value="F:translation initiation factor binding"/>
    <property type="evidence" value="ECO:0007669"/>
    <property type="project" value="InterPro"/>
</dbReference>
<evidence type="ECO:0000256" key="4">
    <source>
        <dbReference type="SAM" id="Phobius"/>
    </source>
</evidence>
<dbReference type="AlphaFoldDB" id="A0A835GV03"/>
<dbReference type="GO" id="GO:0003723">
    <property type="term" value="F:RNA binding"/>
    <property type="evidence" value="ECO:0007669"/>
    <property type="project" value="InterPro"/>
</dbReference>
<feature type="transmembrane region" description="Helical" evidence="4">
    <location>
        <begin position="172"/>
        <end position="192"/>
    </location>
</feature>
<dbReference type="PANTHER" id="PTHR13937:SF0">
    <property type="entry name" value="EUKARYOTIC TRANSLATION INITIATION FACTOR 3 SUBUNIT C-RELATED"/>
    <property type="match status" value="1"/>
</dbReference>
<dbReference type="Proteomes" id="UP000631114">
    <property type="component" value="Unassembled WGS sequence"/>
</dbReference>
<sequence length="211" mass="24031">MYHPDKVQHMVMSTNILFNRAIAQPVLCASRAGLIAKAHSYLSKLYADGSVKNLLHQAYYLYQSITFLFCMTQSVTPFLALLFESNEDHIGQFKCQKIFISSLPPSIHITNTLNRAMAQLSLCAFRSGFISEANSCLSEFYADRKVKQLLHQGVSDSSFHGKIRKQVDYCSYYIFQYLAYFLYLSITFPILYESVCGILSLLLDPDEDRIG</sequence>
<evidence type="ECO:0000256" key="1">
    <source>
        <dbReference type="ARBA" id="ARBA00022490"/>
    </source>
</evidence>
<feature type="domain" description="Eukaryotic translation initiation factor 3 subunit C N-terminal" evidence="5">
    <location>
        <begin position="113"/>
        <end position="166"/>
    </location>
</feature>
<dbReference type="GO" id="GO:0005852">
    <property type="term" value="C:eukaryotic translation initiation factor 3 complex"/>
    <property type="evidence" value="ECO:0007669"/>
    <property type="project" value="InterPro"/>
</dbReference>
<name>A0A835GV03_9MAGN</name>
<evidence type="ECO:0000313" key="7">
    <source>
        <dbReference type="Proteomes" id="UP000631114"/>
    </source>
</evidence>
<protein>
    <recommendedName>
        <fullName evidence="5">Eukaryotic translation initiation factor 3 subunit C N-terminal domain-containing protein</fullName>
    </recommendedName>
</protein>
<proteinExistence type="predicted"/>
<feature type="domain" description="Eukaryotic translation initiation factor 3 subunit C N-terminal" evidence="5">
    <location>
        <begin position="5"/>
        <end position="59"/>
    </location>
</feature>
<keyword evidence="1" id="KW-0963">Cytoplasm</keyword>
<dbReference type="InterPro" id="IPR027516">
    <property type="entry name" value="EIF3C"/>
</dbReference>
<dbReference type="PANTHER" id="PTHR13937">
    <property type="entry name" value="EUKARYOTIC TRANSLATION INITATION FACTOR 3, SUBUNIT 8 EIF3S8 -RELATED"/>
    <property type="match status" value="1"/>
</dbReference>
<evidence type="ECO:0000259" key="5">
    <source>
        <dbReference type="Pfam" id="PF05470"/>
    </source>
</evidence>
<evidence type="ECO:0000256" key="2">
    <source>
        <dbReference type="ARBA" id="ARBA00022540"/>
    </source>
</evidence>
<keyword evidence="7" id="KW-1185">Reference proteome</keyword>
<keyword evidence="3" id="KW-0648">Protein biosynthesis</keyword>
<evidence type="ECO:0000256" key="3">
    <source>
        <dbReference type="ARBA" id="ARBA00022917"/>
    </source>
</evidence>
<dbReference type="EMBL" id="JADFTS010000009">
    <property type="protein sequence ID" value="KAF9587864.1"/>
    <property type="molecule type" value="Genomic_DNA"/>
</dbReference>
<dbReference type="GO" id="GO:0003743">
    <property type="term" value="F:translation initiation factor activity"/>
    <property type="evidence" value="ECO:0007669"/>
    <property type="project" value="UniProtKB-KW"/>
</dbReference>
<gene>
    <name evidence="6" type="ORF">IFM89_006118</name>
</gene>
<comment type="caution">
    <text evidence="6">The sequence shown here is derived from an EMBL/GenBank/DDBJ whole genome shotgun (WGS) entry which is preliminary data.</text>
</comment>
<organism evidence="6 7">
    <name type="scientific">Coptis chinensis</name>
    <dbReference type="NCBI Taxonomy" id="261450"/>
    <lineage>
        <taxon>Eukaryota</taxon>
        <taxon>Viridiplantae</taxon>
        <taxon>Streptophyta</taxon>
        <taxon>Embryophyta</taxon>
        <taxon>Tracheophyta</taxon>
        <taxon>Spermatophyta</taxon>
        <taxon>Magnoliopsida</taxon>
        <taxon>Ranunculales</taxon>
        <taxon>Ranunculaceae</taxon>
        <taxon>Coptidoideae</taxon>
        <taxon>Coptis</taxon>
    </lineage>
</organism>